<evidence type="ECO:0000256" key="1">
    <source>
        <dbReference type="SAM" id="SignalP"/>
    </source>
</evidence>
<keyword evidence="1" id="KW-0732">Signal</keyword>
<dbReference type="PROSITE" id="PS51257">
    <property type="entry name" value="PROKAR_LIPOPROTEIN"/>
    <property type="match status" value="1"/>
</dbReference>
<feature type="chain" id="PRO_5016904611" evidence="1">
    <location>
        <begin position="32"/>
        <end position="67"/>
    </location>
</feature>
<feature type="signal peptide" evidence="1">
    <location>
        <begin position="1"/>
        <end position="31"/>
    </location>
</feature>
<organism evidence="2 3">
    <name type="scientific">Salmonella enterica I</name>
    <dbReference type="NCBI Taxonomy" id="59201"/>
    <lineage>
        <taxon>Bacteria</taxon>
        <taxon>Pseudomonadati</taxon>
        <taxon>Pseudomonadota</taxon>
        <taxon>Gammaproteobacteria</taxon>
        <taxon>Enterobacterales</taxon>
        <taxon>Enterobacteriaceae</taxon>
        <taxon>Salmonella</taxon>
    </lineage>
</organism>
<proteinExistence type="predicted"/>
<dbReference type="EMBL" id="UGXT01000002">
    <property type="protein sequence ID" value="SUH39390.1"/>
    <property type="molecule type" value="Genomic_DNA"/>
</dbReference>
<sequence length="67" mass="7575">MNKWRNPTRRLCAVAMPFALLLLSGCGSSDALPDLESQRLDLSVKASDKVNPDNQKKPRPLRYVFMN</sequence>
<dbReference type="PANTHER" id="PTHR37625">
    <property type="entry name" value="OUTER MEMBRANE LIPOPROTEIN-RELATED"/>
    <property type="match status" value="1"/>
</dbReference>
<dbReference type="Proteomes" id="UP000254712">
    <property type="component" value="Unassembled WGS sequence"/>
</dbReference>
<accession>A0A379WZJ5</accession>
<reference evidence="2 3" key="1">
    <citation type="submission" date="2018-06" db="EMBL/GenBank/DDBJ databases">
        <authorList>
            <consortium name="Pathogen Informatics"/>
            <person name="Doyle S."/>
        </authorList>
    </citation>
    <scope>NUCLEOTIDE SEQUENCE [LARGE SCALE GENOMIC DNA]</scope>
    <source>
        <strain evidence="2 3">NCTC8261</strain>
    </source>
</reference>
<dbReference type="AlphaFoldDB" id="A0A379WZJ5"/>
<gene>
    <name evidence="2" type="ORF">NCTC8261_05745</name>
</gene>
<evidence type="ECO:0000313" key="2">
    <source>
        <dbReference type="EMBL" id="SUH39390.1"/>
    </source>
</evidence>
<keyword evidence="2" id="KW-0449">Lipoprotein</keyword>
<dbReference type="InterPro" id="IPR017734">
    <property type="entry name" value="T6SS_SciN"/>
</dbReference>
<dbReference type="PANTHER" id="PTHR37625:SF4">
    <property type="entry name" value="OUTER MEMBRANE LIPOPROTEIN"/>
    <property type="match status" value="1"/>
</dbReference>
<name>A0A379WZJ5_SALET</name>
<protein>
    <submittedName>
        <fullName evidence="2">Type VI secretion lipoprotein</fullName>
    </submittedName>
</protein>
<evidence type="ECO:0000313" key="3">
    <source>
        <dbReference type="Proteomes" id="UP000254712"/>
    </source>
</evidence>